<dbReference type="GO" id="GO:0005524">
    <property type="term" value="F:ATP binding"/>
    <property type="evidence" value="ECO:0007669"/>
    <property type="project" value="UniProtKB-KW"/>
</dbReference>
<dbReference type="OrthoDB" id="6513042at2759"/>
<feature type="region of interest" description="Disordered" evidence="8">
    <location>
        <begin position="1069"/>
        <end position="1123"/>
    </location>
</feature>
<dbReference type="Gene3D" id="3.40.50.300">
    <property type="entry name" value="P-loop containing nucleotide triphosphate hydrolases"/>
    <property type="match status" value="2"/>
</dbReference>
<dbReference type="PROSITE" id="PS51194">
    <property type="entry name" value="HELICASE_CTER"/>
    <property type="match status" value="1"/>
</dbReference>
<dbReference type="GO" id="GO:0045003">
    <property type="term" value="P:double-strand break repair via synthesis-dependent strand annealing"/>
    <property type="evidence" value="ECO:0007669"/>
    <property type="project" value="TreeGrafter"/>
</dbReference>
<evidence type="ECO:0000256" key="4">
    <source>
        <dbReference type="ARBA" id="ARBA00022801"/>
    </source>
</evidence>
<evidence type="ECO:0000313" key="11">
    <source>
        <dbReference type="EMBL" id="KAJ6639999.1"/>
    </source>
</evidence>
<dbReference type="PANTHER" id="PTHR14025:SF20">
    <property type="entry name" value="FANCONI ANEMIA GROUP M PROTEIN"/>
    <property type="match status" value="1"/>
</dbReference>
<name>A0A9Q0MZF4_9DIPT</name>
<accession>A0A9Q0MZF4</accession>
<dbReference type="InterPro" id="IPR011545">
    <property type="entry name" value="DEAD/DEAH_box_helicase_dom"/>
</dbReference>
<comment type="similarity">
    <text evidence="2">Belongs to the DEAD box helicase family. DEAH subfamily. FANCM sub-subfamily.</text>
</comment>
<feature type="domain" description="Helicase C-terminal" evidence="10">
    <location>
        <begin position="407"/>
        <end position="572"/>
    </location>
</feature>
<dbReference type="CDD" id="cd12091">
    <property type="entry name" value="FANCM_ID"/>
    <property type="match status" value="1"/>
</dbReference>
<keyword evidence="6" id="KW-0067">ATP-binding</keyword>
<organism evidence="11 12">
    <name type="scientific">Pseudolycoriella hygida</name>
    <dbReference type="NCBI Taxonomy" id="35572"/>
    <lineage>
        <taxon>Eukaryota</taxon>
        <taxon>Metazoa</taxon>
        <taxon>Ecdysozoa</taxon>
        <taxon>Arthropoda</taxon>
        <taxon>Hexapoda</taxon>
        <taxon>Insecta</taxon>
        <taxon>Pterygota</taxon>
        <taxon>Neoptera</taxon>
        <taxon>Endopterygota</taxon>
        <taxon>Diptera</taxon>
        <taxon>Nematocera</taxon>
        <taxon>Sciaroidea</taxon>
        <taxon>Sciaridae</taxon>
        <taxon>Pseudolycoriella</taxon>
    </lineage>
</organism>
<proteinExistence type="inferred from homology"/>
<keyword evidence="7" id="KW-0539">Nucleus</keyword>
<dbReference type="GO" id="GO:0016787">
    <property type="term" value="F:hydrolase activity"/>
    <property type="evidence" value="ECO:0007669"/>
    <property type="project" value="UniProtKB-KW"/>
</dbReference>
<evidence type="ECO:0000256" key="5">
    <source>
        <dbReference type="ARBA" id="ARBA00022806"/>
    </source>
</evidence>
<feature type="compositionally biased region" description="Polar residues" evidence="8">
    <location>
        <begin position="1092"/>
        <end position="1105"/>
    </location>
</feature>
<dbReference type="SUPFAM" id="SSF52540">
    <property type="entry name" value="P-loop containing nucleoside triphosphate hydrolases"/>
    <property type="match status" value="1"/>
</dbReference>
<dbReference type="Gene3D" id="1.20.1320.20">
    <property type="entry name" value="hef helicase domain"/>
    <property type="match status" value="1"/>
</dbReference>
<dbReference type="InterPro" id="IPR027417">
    <property type="entry name" value="P-loop_NTPase"/>
</dbReference>
<evidence type="ECO:0000259" key="10">
    <source>
        <dbReference type="PROSITE" id="PS51194"/>
    </source>
</evidence>
<dbReference type="EMBL" id="WJQU01000003">
    <property type="protein sequence ID" value="KAJ6639999.1"/>
    <property type="molecule type" value="Genomic_DNA"/>
</dbReference>
<dbReference type="Proteomes" id="UP001151699">
    <property type="component" value="Chromosome X"/>
</dbReference>
<keyword evidence="4" id="KW-0378">Hydrolase</keyword>
<dbReference type="Pfam" id="PF00271">
    <property type="entry name" value="Helicase_C"/>
    <property type="match status" value="1"/>
</dbReference>
<evidence type="ECO:0000256" key="8">
    <source>
        <dbReference type="SAM" id="MobiDB-lite"/>
    </source>
</evidence>
<dbReference type="GO" id="GO:0005634">
    <property type="term" value="C:nucleus"/>
    <property type="evidence" value="ECO:0007669"/>
    <property type="project" value="UniProtKB-SubCell"/>
</dbReference>
<evidence type="ECO:0000256" key="6">
    <source>
        <dbReference type="ARBA" id="ARBA00022840"/>
    </source>
</evidence>
<feature type="region of interest" description="Disordered" evidence="8">
    <location>
        <begin position="1358"/>
        <end position="1390"/>
    </location>
</feature>
<comment type="subcellular location">
    <subcellularLocation>
        <location evidence="1">Nucleus</location>
    </subcellularLocation>
</comment>
<dbReference type="InterPro" id="IPR044749">
    <property type="entry name" value="FANCM_DEXDc"/>
</dbReference>
<dbReference type="GO" id="GO:0009378">
    <property type="term" value="F:four-way junction helicase activity"/>
    <property type="evidence" value="ECO:0007669"/>
    <property type="project" value="TreeGrafter"/>
</dbReference>
<reference evidence="11" key="1">
    <citation type="submission" date="2022-07" db="EMBL/GenBank/DDBJ databases">
        <authorList>
            <person name="Trinca V."/>
            <person name="Uliana J.V.C."/>
            <person name="Torres T.T."/>
            <person name="Ward R.J."/>
            <person name="Monesi N."/>
        </authorList>
    </citation>
    <scope>NUCLEOTIDE SEQUENCE</scope>
    <source>
        <strain evidence="11">HSMRA1968</strain>
        <tissue evidence="11">Whole embryos</tissue>
    </source>
</reference>
<evidence type="ECO:0000256" key="1">
    <source>
        <dbReference type="ARBA" id="ARBA00004123"/>
    </source>
</evidence>
<dbReference type="Pfam" id="PF00270">
    <property type="entry name" value="DEAD"/>
    <property type="match status" value="1"/>
</dbReference>
<feature type="domain" description="Helicase ATP-binding" evidence="9">
    <location>
        <begin position="71"/>
        <end position="239"/>
    </location>
</feature>
<keyword evidence="3" id="KW-0547">Nucleotide-binding</keyword>
<dbReference type="CDD" id="cd18033">
    <property type="entry name" value="DEXDc_FANCM"/>
    <property type="match status" value="1"/>
</dbReference>
<feature type="compositionally biased region" description="Polar residues" evidence="8">
    <location>
        <begin position="1113"/>
        <end position="1123"/>
    </location>
</feature>
<dbReference type="GO" id="GO:0036297">
    <property type="term" value="P:interstrand cross-link repair"/>
    <property type="evidence" value="ECO:0007669"/>
    <property type="project" value="TreeGrafter"/>
</dbReference>
<dbReference type="GO" id="GO:0043138">
    <property type="term" value="F:3'-5' DNA helicase activity"/>
    <property type="evidence" value="ECO:0007669"/>
    <property type="project" value="InterPro"/>
</dbReference>
<protein>
    <submittedName>
        <fullName evidence="11">Fanconi anemia group M protein like</fullName>
    </submittedName>
</protein>
<feature type="compositionally biased region" description="Polar residues" evidence="8">
    <location>
        <begin position="1069"/>
        <end position="1082"/>
    </location>
</feature>
<evidence type="ECO:0000256" key="7">
    <source>
        <dbReference type="ARBA" id="ARBA00023242"/>
    </source>
</evidence>
<dbReference type="SMART" id="SM00490">
    <property type="entry name" value="HELICc"/>
    <property type="match status" value="1"/>
</dbReference>
<dbReference type="GO" id="GO:0000400">
    <property type="term" value="F:four-way junction DNA binding"/>
    <property type="evidence" value="ECO:0007669"/>
    <property type="project" value="TreeGrafter"/>
</dbReference>
<sequence length="1390" mass="157753">MATELNIDKDSQDLWEISNTILENYNEDNVLKHLNEKSELRTDRHSGFDNNSGDCWIYPTNFAVRKYQHDIVYNALFKNTLVCLPTGLGKTFIAAVVMYNFYRWYPQGKIIFMAPTKPLVSQQIEACFQVMGISKEDTAEITGQQKKENRLKQWQSKRVFYATPQSVVSDIEDPNFPIKSIKLVVIDEAHKAKGKYAYCEVIRIIKGRNEMFRVLALSATPGRKTNDVAEVVHNLLISHIEVRTEKCPDVVPYIHRKQIETIVVRLTDKIKKYHDELMNIIDPYVQNLIEFDVIAGSTNSLNRGWLVIQKQKYQSSCLVQTHPHHSAVMTDFACCISLYHGLELLERHGLWPFVNYFDSSDEKFIVAKDFRLRQFLATVREDIGTYPFANGLTDVVVPSNFDFGHPKYDELQKCLSKNIRSDCQSQAIVFCEFRDSAFLIHQLLLRSGSHIKPAIFIGQGSTSGQKGITQKQQIATMAEFRKGTYNVLIATCVAEEGIDCGEVDLIVCFDVTSKNPTRLVQRMGRTGRKRNGKVCLLVTEGKEHNNLKDSLSAKEYTNKKLVTHSEVVDCLVPSPRLVPSEFDPKCVETFIQTGFKSLPKKETNVRVASQKRTSVQPPSSSSDLRNFFQPLQRTIPTSNRRLRNDLSKRLLPPSPSACETKGDLNERLEIPTFWEVIADERIPNSVKTFAIKRNVALWKDKFTAKTLSSNYESLIANLLDDPECVSNLVSQRQFTRRGMISISELNIQNEPYDPLYSAKLHDRFMNMRKMTDIPSAITPVELIVLMNDGSVLDDSSELSQTFVPFCNEIESKYQVKDPNASETFGFNSPVRVRKTPLKSSTPFTSKKSRNISFGSVKDSPLLRAFEKCKSLNESKKKKTKLTLEEALAFLGLTDVMDIFGEPLENANGKADVVTVQDVPIEEEMSYSNHNDIVDATNRQTIPTGVPSQSADEYTISQILKIVNQSADQEILEKTDSSRKDKSVGKEIFIGTIEDIFSCCDDIEDEVVPNDNQSAIEEVEEEEIIASSQPVISDLKLPSKYVSHTEIRKTFSLPQFACNEEDMFASFSKTNSSTASNLTPNQNDSKDTIPATPKSTSRLTFGSPNVRSPDLKSPSASTLTTVERSPSVFKRKINMSRLRALCAKSNSERLPINSPQCKSPVFFSCNNLNERVRESDDDDEQTKLNERLNDNDCDIDETFRIHRNPKRKNRVINDTIIEHSSPKTTTKSKEVVFRKPKKRKKMRCNFIDDECDVSGGSSDEDVTLDGDMTSIICNDDVQDDPSVDMRAIYLRSVMSPVRKNKGRFSNPKPYNKADIFSQVVEDNESDYDTSFVVDECSEEEGNDQEMSVLERAEWLLKMERREKRKKSNNNSSSVPKRRKIVEINDSSDENM</sequence>
<keyword evidence="5" id="KW-0347">Helicase</keyword>
<dbReference type="PANTHER" id="PTHR14025">
    <property type="entry name" value="FANCONI ANEMIA GROUP M FANCM FAMILY MEMBER"/>
    <property type="match status" value="1"/>
</dbReference>
<dbReference type="SMART" id="SM00487">
    <property type="entry name" value="DEXDc"/>
    <property type="match status" value="1"/>
</dbReference>
<dbReference type="PROSITE" id="PS51192">
    <property type="entry name" value="HELICASE_ATP_BIND_1"/>
    <property type="match status" value="1"/>
</dbReference>
<dbReference type="InterPro" id="IPR001650">
    <property type="entry name" value="Helicase_C-like"/>
</dbReference>
<dbReference type="InterPro" id="IPR014001">
    <property type="entry name" value="Helicase_ATP-bd"/>
</dbReference>
<evidence type="ECO:0000259" key="9">
    <source>
        <dbReference type="PROSITE" id="PS51192"/>
    </source>
</evidence>
<evidence type="ECO:0000256" key="2">
    <source>
        <dbReference type="ARBA" id="ARBA00009889"/>
    </source>
</evidence>
<evidence type="ECO:0000313" key="12">
    <source>
        <dbReference type="Proteomes" id="UP001151699"/>
    </source>
</evidence>
<dbReference type="InterPro" id="IPR039686">
    <property type="entry name" value="FANCM/Mph1-like_ID"/>
</dbReference>
<keyword evidence="12" id="KW-1185">Reference proteome</keyword>
<comment type="caution">
    <text evidence="11">The sequence shown here is derived from an EMBL/GenBank/DDBJ whole genome shotgun (WGS) entry which is preliminary data.</text>
</comment>
<evidence type="ECO:0000256" key="3">
    <source>
        <dbReference type="ARBA" id="ARBA00022741"/>
    </source>
</evidence>
<gene>
    <name evidence="11" type="primary">Fancm</name>
    <name evidence="11" type="ORF">Bhyg_12748</name>
</gene>
<dbReference type="FunFam" id="3.40.50.300:FF:000861">
    <property type="entry name" value="Fanconi anemia, complementation group M"/>
    <property type="match status" value="1"/>
</dbReference>